<dbReference type="CDD" id="cd07822">
    <property type="entry name" value="SRPBCC_4"/>
    <property type="match status" value="1"/>
</dbReference>
<dbReference type="AlphaFoldDB" id="A0AB39YSF0"/>
<protein>
    <submittedName>
        <fullName evidence="1">SRPBCC domain-containing protein</fullName>
    </submittedName>
</protein>
<proteinExistence type="predicted"/>
<organism evidence="1">
    <name type="scientific">Paenarthrobacter sp. AMU7</name>
    <dbReference type="NCBI Taxonomy" id="3162492"/>
    <lineage>
        <taxon>Bacteria</taxon>
        <taxon>Bacillati</taxon>
        <taxon>Actinomycetota</taxon>
        <taxon>Actinomycetes</taxon>
        <taxon>Micrococcales</taxon>
        <taxon>Micrococcaceae</taxon>
        <taxon>Paenarthrobacter</taxon>
    </lineage>
</organism>
<dbReference type="EMBL" id="CP165735">
    <property type="protein sequence ID" value="XDV72766.1"/>
    <property type="molecule type" value="Genomic_DNA"/>
</dbReference>
<dbReference type="RefSeq" id="WP_354512606.1">
    <property type="nucleotide sequence ID" value="NZ_CP165735.1"/>
</dbReference>
<dbReference type="Gene3D" id="3.30.530.20">
    <property type="match status" value="1"/>
</dbReference>
<sequence length="151" mass="16276">MSPSPDGIATTVSKTFSRTTQVSTTVNASPATVWTLLTTASDYPRWNSTIVSVDGDIKPGSTIQLVSTLDPNRTFKLKVKEFEPTSRLAWGDAMGTRVYTLTETNGGGTLFEMNERIGGPIFPLFASKIPSFDASFEQFAADLKAAAENTD</sequence>
<accession>A0AB39YSF0</accession>
<dbReference type="SUPFAM" id="SSF55961">
    <property type="entry name" value="Bet v1-like"/>
    <property type="match status" value="1"/>
</dbReference>
<gene>
    <name evidence="1" type="ORF">ABQM86_06285</name>
</gene>
<dbReference type="Pfam" id="PF10604">
    <property type="entry name" value="Polyketide_cyc2"/>
    <property type="match status" value="1"/>
</dbReference>
<dbReference type="InterPro" id="IPR019587">
    <property type="entry name" value="Polyketide_cyclase/dehydratase"/>
</dbReference>
<evidence type="ECO:0000313" key="1">
    <source>
        <dbReference type="EMBL" id="XDV72766.1"/>
    </source>
</evidence>
<reference evidence="1" key="1">
    <citation type="submission" date="2024-07" db="EMBL/GenBank/DDBJ databases">
        <authorList>
            <person name="Li J."/>
            <person name="Wei H."/>
            <person name="Ma J."/>
        </authorList>
    </citation>
    <scope>NUCLEOTIDE SEQUENCE</scope>
    <source>
        <strain evidence="1">AMU7</strain>
    </source>
</reference>
<dbReference type="InterPro" id="IPR023393">
    <property type="entry name" value="START-like_dom_sf"/>
</dbReference>
<name>A0AB39YSF0_9MICC</name>